<protein>
    <recommendedName>
        <fullName evidence="8">FG-GAP repeat protein</fullName>
    </recommendedName>
</protein>
<dbReference type="GO" id="GO:0016787">
    <property type="term" value="F:hydrolase activity"/>
    <property type="evidence" value="ECO:0007669"/>
    <property type="project" value="UniProtKB-KW"/>
</dbReference>
<evidence type="ECO:0000256" key="2">
    <source>
        <dbReference type="ARBA" id="ARBA00022737"/>
    </source>
</evidence>
<dbReference type="GO" id="GO:0008305">
    <property type="term" value="C:integrin complex"/>
    <property type="evidence" value="ECO:0007669"/>
    <property type="project" value="InterPro"/>
</dbReference>
<reference evidence="6 7" key="1">
    <citation type="journal article" date="2010" name="Mol. Plant Microbe Interact.">
        <title>Streptomyces scabies 87-22 contains a coronafacic acid-like biosynthetic cluster that contributes to plant-microbe interactions.</title>
        <authorList>
            <person name="Bignell D.R."/>
            <person name="Seipke R.F."/>
            <person name="Huguet-Tapia J.C."/>
            <person name="Chambers A.H."/>
            <person name="Parry R.J."/>
            <person name="Loria R."/>
        </authorList>
    </citation>
    <scope>NUCLEOTIDE SEQUENCE [LARGE SCALE GENOMIC DNA]</scope>
    <source>
        <strain evidence="6 7">87.22</strain>
    </source>
</reference>
<dbReference type="SUPFAM" id="SSF69318">
    <property type="entry name" value="Integrin alpha N-terminal domain"/>
    <property type="match status" value="1"/>
</dbReference>
<dbReference type="Pfam" id="PF13517">
    <property type="entry name" value="FG-GAP_3"/>
    <property type="match status" value="1"/>
</dbReference>
<dbReference type="SMART" id="SM00191">
    <property type="entry name" value="Int_alpha"/>
    <property type="match status" value="3"/>
</dbReference>
<feature type="region of interest" description="Disordered" evidence="5">
    <location>
        <begin position="1"/>
        <end position="29"/>
    </location>
</feature>
<name>C9ZEL2_STRSW</name>
<gene>
    <name evidence="6" type="ordered locus">SCAB_2591</name>
</gene>
<dbReference type="Proteomes" id="UP000001444">
    <property type="component" value="Chromosome"/>
</dbReference>
<keyword evidence="1" id="KW-0732">Signal</keyword>
<feature type="compositionally biased region" description="Polar residues" evidence="5">
    <location>
        <begin position="289"/>
        <end position="299"/>
    </location>
</feature>
<dbReference type="InterPro" id="IPR013517">
    <property type="entry name" value="FG-GAP"/>
</dbReference>
<accession>C9ZEL2</accession>
<keyword evidence="7" id="KW-1185">Reference proteome</keyword>
<dbReference type="PANTHER" id="PTHR23221">
    <property type="entry name" value="GLYCOSYLPHOSPHATIDYLINOSITOL PHOSPHOLIPASE D"/>
    <property type="match status" value="1"/>
</dbReference>
<organism evidence="6 7">
    <name type="scientific">Streptomyces scabiei (strain 87.22)</name>
    <dbReference type="NCBI Taxonomy" id="680198"/>
    <lineage>
        <taxon>Bacteria</taxon>
        <taxon>Bacillati</taxon>
        <taxon>Actinomycetota</taxon>
        <taxon>Actinomycetes</taxon>
        <taxon>Kitasatosporales</taxon>
        <taxon>Streptomycetaceae</taxon>
        <taxon>Streptomyces</taxon>
    </lineage>
</organism>
<evidence type="ECO:0000256" key="1">
    <source>
        <dbReference type="ARBA" id="ARBA00022729"/>
    </source>
</evidence>
<dbReference type="InterPro" id="IPR013519">
    <property type="entry name" value="Int_alpha_beta-p"/>
</dbReference>
<dbReference type="Pfam" id="PF01839">
    <property type="entry name" value="FG-GAP"/>
    <property type="match status" value="3"/>
</dbReference>
<dbReference type="Gene3D" id="2.130.10.130">
    <property type="entry name" value="Integrin alpha, N-terminal"/>
    <property type="match status" value="3"/>
</dbReference>
<dbReference type="EMBL" id="FN554889">
    <property type="protein sequence ID" value="CBG67471.1"/>
    <property type="molecule type" value="Genomic_DNA"/>
</dbReference>
<dbReference type="eggNOG" id="COG5555">
    <property type="taxonomic scope" value="Bacteria"/>
</dbReference>
<proteinExistence type="predicted"/>
<dbReference type="PRINTS" id="PR01185">
    <property type="entry name" value="INTEGRINA"/>
</dbReference>
<evidence type="ECO:0000313" key="6">
    <source>
        <dbReference type="EMBL" id="CBG67471.1"/>
    </source>
</evidence>
<dbReference type="HOGENOM" id="CLU_016303_1_0_11"/>
<sequence>MRRWCPTGLPDVLVPPPAPPATSATTPSTLDQHSLNLFVTDAMGHDVNASLMATSWSTPSLFAIEFLRCTTFTRRGPSPVTSHTFRSGGTVPRRTLTVAIAVTALATPLAFFATSGTASAVPVPPRTPMTDFNHDGHADLAVAAPFGTVGGVEKAGYVSVVYGTASGPGTAGHQMISRATPGVPGDLQDTFAFGAQTLPGDLDGDSYTDLLVVGGGDSGEPTVLWGSKDGLTGQNTVLPYRYSEFALGDFNGDGKRDLVVNSVPNDDPDVSGMTIQYGPFTRDGKTRTQDSITTDDGSSGLRSFITGDLTGDGVDDIVTTHGFEEMQHEARFWKGSRTGVGHTAKALGTAYSGTVGDVDGDGYGDLITRDIGSVSEVIDDAPGSITIQYGGSTGPSSTRKKVITQATAGVPGASEAHDAFGASLSAGDVNGDGRAEVAVGVPGESLGAATGTGAVILLKGASKSAGGMTGKGALAYNQSTAGVPGVSESGDDFGRQVSLSDLNKDGKADLTATAPGEDGAFADSGALWNLYGSASGLTTTGAGTLSPVKLGAPEKDAQFGHTLGG</sequence>
<feature type="region of interest" description="Disordered" evidence="5">
    <location>
        <begin position="262"/>
        <end position="299"/>
    </location>
</feature>
<keyword evidence="3" id="KW-0378">Hydrolase</keyword>
<dbReference type="GO" id="GO:0007155">
    <property type="term" value="P:cell adhesion"/>
    <property type="evidence" value="ECO:0007669"/>
    <property type="project" value="InterPro"/>
</dbReference>
<dbReference type="PROSITE" id="PS51470">
    <property type="entry name" value="FG_GAP"/>
    <property type="match status" value="2"/>
</dbReference>
<keyword evidence="4" id="KW-0325">Glycoprotein</keyword>
<dbReference type="STRING" id="680198.SCAB_2591"/>
<dbReference type="AlphaFoldDB" id="C9ZEL2"/>
<dbReference type="KEGG" id="scb:SCAB_2591"/>
<evidence type="ECO:0008006" key="8">
    <source>
        <dbReference type="Google" id="ProtNLM"/>
    </source>
</evidence>
<dbReference type="PANTHER" id="PTHR23221:SF7">
    <property type="entry name" value="PHOSPHATIDYLINOSITOL-GLYCAN-SPECIFIC PHOSPHOLIPASE D"/>
    <property type="match status" value="1"/>
</dbReference>
<evidence type="ECO:0000256" key="3">
    <source>
        <dbReference type="ARBA" id="ARBA00022801"/>
    </source>
</evidence>
<keyword evidence="2" id="KW-0677">Repeat</keyword>
<evidence type="ECO:0000256" key="4">
    <source>
        <dbReference type="ARBA" id="ARBA00023180"/>
    </source>
</evidence>
<evidence type="ECO:0000256" key="5">
    <source>
        <dbReference type="SAM" id="MobiDB-lite"/>
    </source>
</evidence>
<dbReference type="InterPro" id="IPR000413">
    <property type="entry name" value="Integrin_alpha"/>
</dbReference>
<evidence type="ECO:0000313" key="7">
    <source>
        <dbReference type="Proteomes" id="UP000001444"/>
    </source>
</evidence>
<dbReference type="InterPro" id="IPR028994">
    <property type="entry name" value="Integrin_alpha_N"/>
</dbReference>